<dbReference type="SUPFAM" id="SSF51445">
    <property type="entry name" value="(Trans)glycosidases"/>
    <property type="match status" value="1"/>
</dbReference>
<dbReference type="InterPro" id="IPR013780">
    <property type="entry name" value="Glyco_hydro_b"/>
</dbReference>
<dbReference type="Pfam" id="PF21653">
    <property type="entry name" value="pulA_all-beta"/>
    <property type="match status" value="1"/>
</dbReference>
<dbReference type="Pfam" id="PF02922">
    <property type="entry name" value="CBM_48"/>
    <property type="match status" value="1"/>
</dbReference>
<accession>A0A9D2FJF2</accession>
<dbReference type="CDD" id="cd11341">
    <property type="entry name" value="AmyAc_Pullulanase_LD-like"/>
    <property type="match status" value="1"/>
</dbReference>
<dbReference type="Gene3D" id="3.20.20.80">
    <property type="entry name" value="Glycosidases"/>
    <property type="match status" value="1"/>
</dbReference>
<reference evidence="3" key="1">
    <citation type="journal article" date="2021" name="PeerJ">
        <title>Extensive microbial diversity within the chicken gut microbiome revealed by metagenomics and culture.</title>
        <authorList>
            <person name="Gilroy R."/>
            <person name="Ravi A."/>
            <person name="Getino M."/>
            <person name="Pursley I."/>
            <person name="Horton D.L."/>
            <person name="Alikhan N.F."/>
            <person name="Baker D."/>
            <person name="Gharbi K."/>
            <person name="Hall N."/>
            <person name="Watson M."/>
            <person name="Adriaenssens E.M."/>
            <person name="Foster-Nyarko E."/>
            <person name="Jarju S."/>
            <person name="Secka A."/>
            <person name="Antonio M."/>
            <person name="Oren A."/>
            <person name="Chaudhuri R.R."/>
            <person name="La Ragione R."/>
            <person name="Hildebrand F."/>
            <person name="Pallen M.J."/>
        </authorList>
    </citation>
    <scope>NUCLEOTIDE SEQUENCE</scope>
    <source>
        <strain evidence="3">CHK188-11489</strain>
    </source>
</reference>
<dbReference type="InterPro" id="IPR006047">
    <property type="entry name" value="GH13_cat_dom"/>
</dbReference>
<dbReference type="InterPro" id="IPR049117">
    <property type="entry name" value="pulA_all-beta"/>
</dbReference>
<evidence type="ECO:0000313" key="3">
    <source>
        <dbReference type="EMBL" id="HIZ61923.1"/>
    </source>
</evidence>
<evidence type="ECO:0000313" key="4">
    <source>
        <dbReference type="Proteomes" id="UP000824105"/>
    </source>
</evidence>
<dbReference type="InterPro" id="IPR013783">
    <property type="entry name" value="Ig-like_fold"/>
</dbReference>
<protein>
    <submittedName>
        <fullName evidence="3">Type I pullulanase</fullName>
        <ecNumber evidence="3">3.2.1.41</ecNumber>
    </submittedName>
</protein>
<comment type="similarity">
    <text evidence="1">Belongs to the glycosyl hydrolase 13 family.</text>
</comment>
<dbReference type="Gene3D" id="2.60.40.10">
    <property type="entry name" value="Immunoglobulins"/>
    <property type="match status" value="1"/>
</dbReference>
<dbReference type="AlphaFoldDB" id="A0A9D2FJF2"/>
<dbReference type="InterPro" id="IPR004193">
    <property type="entry name" value="Glyco_hydro_13_N"/>
</dbReference>
<evidence type="ECO:0000259" key="2">
    <source>
        <dbReference type="SMART" id="SM00642"/>
    </source>
</evidence>
<keyword evidence="3" id="KW-0378">Hydrolase</keyword>
<dbReference type="Pfam" id="PF00128">
    <property type="entry name" value="Alpha-amylase"/>
    <property type="match status" value="1"/>
</dbReference>
<dbReference type="EC" id="3.2.1.41" evidence="3"/>
<dbReference type="GO" id="GO:0005975">
    <property type="term" value="P:carbohydrate metabolic process"/>
    <property type="evidence" value="ECO:0007669"/>
    <property type="project" value="InterPro"/>
</dbReference>
<dbReference type="NCBIfam" id="TIGR02104">
    <property type="entry name" value="pulA_typeI"/>
    <property type="match status" value="1"/>
</dbReference>
<dbReference type="GO" id="GO:0051060">
    <property type="term" value="F:pullulanase activity"/>
    <property type="evidence" value="ECO:0007669"/>
    <property type="project" value="UniProtKB-EC"/>
</dbReference>
<evidence type="ECO:0000256" key="1">
    <source>
        <dbReference type="ARBA" id="ARBA00008061"/>
    </source>
</evidence>
<sequence>MQTAPFHSTPVSDPAARKRLYDSRAFERRYHCDSPLGAQWSPCSTRFALWAPTAQAVRLALYPDGNSAPAVRTLELARAGHGVWQCELPGNWDGCFYDFTVTDSDGAARRTADPWAVACGRDGARSMVIDLRRTDPPGWSRDRAPARSPEDIIYETHVKDFSWDPASGVPAEYRGRYKAFTLNGTTLNGDGLHPTCLDYLKTLGVTHVQLMPVFDFGSVPEGSDLYNWGYDPVNYNVPEGLYATDPDDGAVRIRELKEAVQSLHRNGFRVIMDVVYNHTYHLDSWLWRTEPWYFYRQNPDGTPGDGSACGNDLATERSMCARYIRESVLYWAREYHMDGFRFDLMGLLDTGLMQSIRAALDEAYGAGEKLVFGEPWAARHSPMRPGSRPAGKRALPRLDPNIGAFCDATRDLVKGHILHAERPGFVNGGSARLQDLAHAVTGWAGVQGGRFAVQAASQTISYLSCHDDWTLWDKLVITMDPGQKFDAPTPAVLRANRLAAAFCFGCQGRWFLLSGEEFGRTKQGLRDSFNAPAALNRLDWARAWTAPWRDLADYYRGLMALRPLLPALTDKSADAPARLREVWRPGRKGAGFRLDNAGPGSRWPELVLLYNADSRPHTAVLPAGRWQVLADGEDSRLWQTEEPVSAGGQAVLPAGSALVLGRADPIA</sequence>
<dbReference type="Proteomes" id="UP000824105">
    <property type="component" value="Unassembled WGS sequence"/>
</dbReference>
<keyword evidence="3" id="KW-0326">Glycosidase</keyword>
<proteinExistence type="inferred from homology"/>
<dbReference type="Gene3D" id="2.60.40.1180">
    <property type="entry name" value="Golgi alpha-mannosidase II"/>
    <property type="match status" value="1"/>
</dbReference>
<feature type="domain" description="Glycosyl hydrolase family 13 catalytic" evidence="2">
    <location>
        <begin position="155"/>
        <end position="542"/>
    </location>
</feature>
<organism evidence="3 4">
    <name type="scientific">Candidatus Gemmiger avistercoris</name>
    <dbReference type="NCBI Taxonomy" id="2838606"/>
    <lineage>
        <taxon>Bacteria</taxon>
        <taxon>Bacillati</taxon>
        <taxon>Bacillota</taxon>
        <taxon>Clostridia</taxon>
        <taxon>Eubacteriales</taxon>
        <taxon>Gemmiger</taxon>
    </lineage>
</organism>
<dbReference type="InterPro" id="IPR011840">
    <property type="entry name" value="PulA_typeI"/>
</dbReference>
<reference evidence="3" key="2">
    <citation type="submission" date="2021-04" db="EMBL/GenBank/DDBJ databases">
        <authorList>
            <person name="Gilroy R."/>
        </authorList>
    </citation>
    <scope>NUCLEOTIDE SEQUENCE</scope>
    <source>
        <strain evidence="3">CHK188-11489</strain>
    </source>
</reference>
<comment type="caution">
    <text evidence="3">The sequence shown here is derived from an EMBL/GenBank/DDBJ whole genome shotgun (WGS) entry which is preliminary data.</text>
</comment>
<gene>
    <name evidence="3" type="primary">pulA</name>
    <name evidence="3" type="ORF">H9724_04035</name>
</gene>
<dbReference type="CDD" id="cd02860">
    <property type="entry name" value="E_set_Pullulanase"/>
    <property type="match status" value="1"/>
</dbReference>
<name>A0A9D2FJF2_9FIRM</name>
<dbReference type="InterPro" id="IPR014756">
    <property type="entry name" value="Ig_E-set"/>
</dbReference>
<dbReference type="PANTHER" id="PTHR43002">
    <property type="entry name" value="GLYCOGEN DEBRANCHING ENZYME"/>
    <property type="match status" value="1"/>
</dbReference>
<dbReference type="InterPro" id="IPR017853">
    <property type="entry name" value="GH"/>
</dbReference>
<dbReference type="SMART" id="SM00642">
    <property type="entry name" value="Aamy"/>
    <property type="match status" value="1"/>
</dbReference>
<dbReference type="EMBL" id="DXBF01000034">
    <property type="protein sequence ID" value="HIZ61923.1"/>
    <property type="molecule type" value="Genomic_DNA"/>
</dbReference>
<dbReference type="SUPFAM" id="SSF81296">
    <property type="entry name" value="E set domains"/>
    <property type="match status" value="1"/>
</dbReference>